<sequence length="304" mass="33050">MRHLALILFCALFTGFSAGQAGAQSNLTAQQSIGNGRLFNNDLFGDGFDRWRTGSYVFSHLRAAEPYDGNLRGIGEVMEYRFRTEIIAPTRRTRDRPYVGMISVGAHTHYDLGPAEISLGGDVLAIGPQTGLDDFQTAYHRAFSLPRPTTGNALKNQFAFQGSGEARYTYSMTPTATLRPFVEAKAGAEDMVRAGADLLIGKVGQSDVLLRDVVTGQLYRGTQDDETGVSFVLGGDVAAVKDSLFLPSSQGYVASPTRTRARAGVNWQPVPGISFFYGATYLSREFEAQDEGQVVGSLKLNFNF</sequence>
<dbReference type="Gene3D" id="2.40.128.140">
    <property type="entry name" value="Outer membrane protein"/>
    <property type="match status" value="1"/>
</dbReference>
<dbReference type="AlphaFoldDB" id="A0A1I4D094"/>
<reference evidence="3" key="1">
    <citation type="submission" date="2016-10" db="EMBL/GenBank/DDBJ databases">
        <authorList>
            <person name="Varghese N."/>
            <person name="Submissions S."/>
        </authorList>
    </citation>
    <scope>NUCLEOTIDE SEQUENCE [LARGE SCALE GENOMIC DNA]</scope>
    <source>
        <strain evidence="3">DSM 16199</strain>
    </source>
</reference>
<dbReference type="Pfam" id="PF09982">
    <property type="entry name" value="LpxR"/>
    <property type="match status" value="1"/>
</dbReference>
<dbReference type="Proteomes" id="UP000199550">
    <property type="component" value="Unassembled WGS sequence"/>
</dbReference>
<protein>
    <recommendedName>
        <fullName evidence="4">Lipid A deacylase LpxR family protein</fullName>
    </recommendedName>
</protein>
<feature type="signal peptide" evidence="1">
    <location>
        <begin position="1"/>
        <end position="23"/>
    </location>
</feature>
<gene>
    <name evidence="2" type="ORF">SAMN04488004_10352</name>
</gene>
<evidence type="ECO:0000313" key="2">
    <source>
        <dbReference type="EMBL" id="SFK85511.1"/>
    </source>
</evidence>
<dbReference type="InterPro" id="IPR037107">
    <property type="entry name" value="Put_OMP_sf"/>
</dbReference>
<dbReference type="InterPro" id="IPR018707">
    <property type="entry name" value="LpxR"/>
</dbReference>
<dbReference type="OrthoDB" id="7721289at2"/>
<name>A0A1I4D094_9RHOB</name>
<evidence type="ECO:0000256" key="1">
    <source>
        <dbReference type="SAM" id="SignalP"/>
    </source>
</evidence>
<evidence type="ECO:0008006" key="4">
    <source>
        <dbReference type="Google" id="ProtNLM"/>
    </source>
</evidence>
<accession>A0A1I4D094</accession>
<dbReference type="RefSeq" id="WP_090185492.1">
    <property type="nucleotide sequence ID" value="NZ_FOTF01000003.1"/>
</dbReference>
<proteinExistence type="predicted"/>
<dbReference type="EMBL" id="FOTF01000003">
    <property type="protein sequence ID" value="SFK85511.1"/>
    <property type="molecule type" value="Genomic_DNA"/>
</dbReference>
<feature type="chain" id="PRO_5011527114" description="Lipid A deacylase LpxR family protein" evidence="1">
    <location>
        <begin position="24"/>
        <end position="304"/>
    </location>
</feature>
<evidence type="ECO:0000313" key="3">
    <source>
        <dbReference type="Proteomes" id="UP000199550"/>
    </source>
</evidence>
<organism evidence="2 3">
    <name type="scientific">Loktanella salsilacus</name>
    <dbReference type="NCBI Taxonomy" id="195913"/>
    <lineage>
        <taxon>Bacteria</taxon>
        <taxon>Pseudomonadati</taxon>
        <taxon>Pseudomonadota</taxon>
        <taxon>Alphaproteobacteria</taxon>
        <taxon>Rhodobacterales</taxon>
        <taxon>Roseobacteraceae</taxon>
        <taxon>Loktanella</taxon>
    </lineage>
</organism>
<keyword evidence="1" id="KW-0732">Signal</keyword>
<dbReference type="STRING" id="195913.SAMN04488004_10352"/>
<keyword evidence="3" id="KW-1185">Reference proteome</keyword>